<evidence type="ECO:0000256" key="7">
    <source>
        <dbReference type="ARBA" id="ARBA00023242"/>
    </source>
</evidence>
<dbReference type="OrthoDB" id="46583at2759"/>
<dbReference type="GO" id="GO:0019185">
    <property type="term" value="C:snRNA-activating protein complex"/>
    <property type="evidence" value="ECO:0007669"/>
    <property type="project" value="TreeGrafter"/>
</dbReference>
<dbReference type="Proteomes" id="UP000515156">
    <property type="component" value="Chromosome 2"/>
</dbReference>
<keyword evidence="12" id="KW-1185">Reference proteome</keyword>
<keyword evidence="7" id="KW-0539">Nucleus</keyword>
<comment type="function">
    <text evidence="8">Part of the SNAPc complex required for the transcription of both RNA polymerase II and III small-nuclear RNA genes. Binds to the proximal sequence element (PSE), a non-TATA-box basal promoter element common to these 2 types of genes. Recruits TBP and BRF2 to the U6 snRNA TATA box.</text>
</comment>
<dbReference type="GO" id="GO:0005634">
    <property type="term" value="C:nucleus"/>
    <property type="evidence" value="ECO:0007669"/>
    <property type="project" value="UniProtKB-SubCell"/>
</dbReference>
<dbReference type="RefSeq" id="XP_030050015.1">
    <property type="nucleotide sequence ID" value="XM_030194155.1"/>
</dbReference>
<dbReference type="CTD" id="6619"/>
<evidence type="ECO:0000256" key="4">
    <source>
        <dbReference type="ARBA" id="ARBA00023015"/>
    </source>
</evidence>
<evidence type="ECO:0000256" key="11">
    <source>
        <dbReference type="SAM" id="MobiDB-lite"/>
    </source>
</evidence>
<dbReference type="GO" id="GO:0000978">
    <property type="term" value="F:RNA polymerase II cis-regulatory region sequence-specific DNA binding"/>
    <property type="evidence" value="ECO:0007669"/>
    <property type="project" value="TreeGrafter"/>
</dbReference>
<dbReference type="GO" id="GO:0003681">
    <property type="term" value="F:bent DNA binding"/>
    <property type="evidence" value="ECO:0007669"/>
    <property type="project" value="TreeGrafter"/>
</dbReference>
<keyword evidence="4" id="KW-0805">Transcription regulation</keyword>
<dbReference type="InParanoid" id="A0A6P7XH67"/>
<evidence type="ECO:0000256" key="3">
    <source>
        <dbReference type="ARBA" id="ARBA00013634"/>
    </source>
</evidence>
<dbReference type="GO" id="GO:0001046">
    <property type="term" value="F:core promoter sequence-specific DNA binding"/>
    <property type="evidence" value="ECO:0007669"/>
    <property type="project" value="TreeGrafter"/>
</dbReference>
<evidence type="ECO:0000256" key="8">
    <source>
        <dbReference type="ARBA" id="ARBA00025193"/>
    </source>
</evidence>
<feature type="region of interest" description="Disordered" evidence="11">
    <location>
        <begin position="1"/>
        <end position="25"/>
    </location>
</feature>
<evidence type="ECO:0000256" key="5">
    <source>
        <dbReference type="ARBA" id="ARBA00023125"/>
    </source>
</evidence>
<evidence type="ECO:0000313" key="12">
    <source>
        <dbReference type="Proteomes" id="UP000515156"/>
    </source>
</evidence>
<name>A0A6P7XH67_9AMPH</name>
<dbReference type="AlphaFoldDB" id="A0A6P7XH67"/>
<keyword evidence="5" id="KW-0238">DNA-binding</keyword>
<dbReference type="KEGG" id="muo:115463539"/>
<dbReference type="GO" id="GO:0001006">
    <property type="term" value="F:RNA polymerase III type 3 promoter sequence-specific DNA binding"/>
    <property type="evidence" value="ECO:0007669"/>
    <property type="project" value="TreeGrafter"/>
</dbReference>
<evidence type="ECO:0000256" key="2">
    <source>
        <dbReference type="ARBA" id="ARBA00010410"/>
    </source>
</evidence>
<comment type="subunit">
    <text evidence="9">Part of the SNAPc complex composed of 5 subunits: SNAPC1, SNAPC2, SNAPC3, SNAPC4 and SNAPC5. SNAPC3 interacts with SNAPC1.</text>
</comment>
<dbReference type="PANTHER" id="PTHR13421:SF16">
    <property type="entry name" value="SNRNA-ACTIVATING PROTEIN COMPLEX SUBUNIT 3"/>
    <property type="match status" value="1"/>
</dbReference>
<comment type="similarity">
    <text evidence="2">Belongs to the SNAPC3/SRD2 family.</text>
</comment>
<comment type="subcellular location">
    <subcellularLocation>
        <location evidence="1">Nucleus</location>
    </subcellularLocation>
</comment>
<dbReference type="GO" id="GO:0042795">
    <property type="term" value="P:snRNA transcription by RNA polymerase II"/>
    <property type="evidence" value="ECO:0007669"/>
    <property type="project" value="TreeGrafter"/>
</dbReference>
<organism evidence="12 13">
    <name type="scientific">Microcaecilia unicolor</name>
    <dbReference type="NCBI Taxonomy" id="1415580"/>
    <lineage>
        <taxon>Eukaryota</taxon>
        <taxon>Metazoa</taxon>
        <taxon>Chordata</taxon>
        <taxon>Craniata</taxon>
        <taxon>Vertebrata</taxon>
        <taxon>Euteleostomi</taxon>
        <taxon>Amphibia</taxon>
        <taxon>Gymnophiona</taxon>
        <taxon>Siphonopidae</taxon>
        <taxon>Microcaecilia</taxon>
    </lineage>
</organism>
<evidence type="ECO:0000256" key="9">
    <source>
        <dbReference type="ARBA" id="ARBA00025958"/>
    </source>
</evidence>
<dbReference type="FunCoup" id="A0A6P7XH67">
    <property type="interactions" value="3048"/>
</dbReference>
<evidence type="ECO:0000256" key="6">
    <source>
        <dbReference type="ARBA" id="ARBA00023163"/>
    </source>
</evidence>
<dbReference type="Pfam" id="PF12251">
    <property type="entry name" value="SNAPC3"/>
    <property type="match status" value="1"/>
</dbReference>
<dbReference type="PANTHER" id="PTHR13421">
    <property type="entry name" value="SNRNA-ACTIVATING PROTEIN COMPLEX SUBUNIT 3"/>
    <property type="match status" value="1"/>
</dbReference>
<evidence type="ECO:0000256" key="1">
    <source>
        <dbReference type="ARBA" id="ARBA00004123"/>
    </source>
</evidence>
<proteinExistence type="inferred from homology"/>
<evidence type="ECO:0000256" key="10">
    <source>
        <dbReference type="ARBA" id="ARBA00029606"/>
    </source>
</evidence>
<dbReference type="InterPro" id="IPR022042">
    <property type="entry name" value="snRNA-activating_su3"/>
</dbReference>
<sequence length="391" mass="45380">MAEVGSSARRSEDDRDEVPEYEVKEQNSKVLHVEAVGRLWRARLSARDFSLQENEEPESDLAAVAQDLGCTLDTAAELKQVCSTDSLKCYEDDSNADPDTIPEDTRLVTLGVRRKILEGREETLTIHRTCRQETFTYELESHALGKKPQNQSDLVEEGELVLTVNIFYPVIFQKHKEHKPYQTLLVLGSQRLTELRDRITCVSDLQIGGEFSATPDLAPEHISKDLYKSAFFYLESTFYNDMRYPECRDLSRTIIEWSESHDRGYGKFQKAKMEDYIFNDLHIKIGFPYLYCHQGDCEHIVMVTDIRLIHRDDCLDRTLYPLLVKKHWLWTRKCYVCKMYIARWVTNDDSLASDDPSLFCDVCFKMLHYDTEGNKLGDFLAYPYVDPGIFI</sequence>
<gene>
    <name evidence="13" type="primary">SNAPC3</name>
</gene>
<reference evidence="13" key="1">
    <citation type="submission" date="2025-08" db="UniProtKB">
        <authorList>
            <consortium name="RefSeq"/>
        </authorList>
    </citation>
    <scope>IDENTIFICATION</scope>
</reference>
<evidence type="ECO:0000313" key="13">
    <source>
        <dbReference type="RefSeq" id="XP_030050015.1"/>
    </source>
</evidence>
<dbReference type="GO" id="GO:0042796">
    <property type="term" value="P:snRNA transcription by RNA polymerase III"/>
    <property type="evidence" value="ECO:0007669"/>
    <property type="project" value="TreeGrafter"/>
</dbReference>
<protein>
    <recommendedName>
        <fullName evidence="3">snRNA-activating protein complex subunit 3</fullName>
    </recommendedName>
    <alternativeName>
        <fullName evidence="10">Small nuclear RNA-activating complex polypeptide 3</fullName>
    </alternativeName>
</protein>
<dbReference type="GeneID" id="115463539"/>
<accession>A0A6P7XH67</accession>
<keyword evidence="6" id="KW-0804">Transcription</keyword>